<sequence length="213" mass="24632">MGFVSYSARYITFLSIPARRTRVSTEGEVYCIHNRLAVKFLSTTTQNLYRFFRTCDGCNWQHQHPRSRGWIWQDEVISALRKQVGGKPLAEIVEATPPRVSPISPARRAQIHARFRLSRANPAIIRLKRMRNKYQMACKQSRWALRRLSSTSLNLPLDRKISVQPLIQALSIIHTACYPCRPILSFWLIFGAARNKITTLLKEIKRARTLAAR</sequence>
<protein>
    <submittedName>
        <fullName evidence="1">Uncharacterized protein</fullName>
    </submittedName>
</protein>
<organism evidence="1 2">
    <name type="scientific">Pleurotus eryngii</name>
    <name type="common">Boletus of the steppes</name>
    <dbReference type="NCBI Taxonomy" id="5323"/>
    <lineage>
        <taxon>Eukaryota</taxon>
        <taxon>Fungi</taxon>
        <taxon>Dikarya</taxon>
        <taxon>Basidiomycota</taxon>
        <taxon>Agaricomycotina</taxon>
        <taxon>Agaricomycetes</taxon>
        <taxon>Agaricomycetidae</taxon>
        <taxon>Agaricales</taxon>
        <taxon>Pleurotineae</taxon>
        <taxon>Pleurotaceae</taxon>
        <taxon>Pleurotus</taxon>
    </lineage>
</organism>
<dbReference type="Proteomes" id="UP000807025">
    <property type="component" value="Unassembled WGS sequence"/>
</dbReference>
<proteinExistence type="predicted"/>
<reference evidence="1" key="1">
    <citation type="submission" date="2020-11" db="EMBL/GenBank/DDBJ databases">
        <authorList>
            <consortium name="DOE Joint Genome Institute"/>
            <person name="Ahrendt S."/>
            <person name="Riley R."/>
            <person name="Andreopoulos W."/>
            <person name="Labutti K."/>
            <person name="Pangilinan J."/>
            <person name="Ruiz-Duenas F.J."/>
            <person name="Barrasa J.M."/>
            <person name="Sanchez-Garcia M."/>
            <person name="Camarero S."/>
            <person name="Miyauchi S."/>
            <person name="Serrano A."/>
            <person name="Linde D."/>
            <person name="Babiker R."/>
            <person name="Drula E."/>
            <person name="Ayuso-Fernandez I."/>
            <person name="Pacheco R."/>
            <person name="Padilla G."/>
            <person name="Ferreira P."/>
            <person name="Barriuso J."/>
            <person name="Kellner H."/>
            <person name="Castanera R."/>
            <person name="Alfaro M."/>
            <person name="Ramirez L."/>
            <person name="Pisabarro A.G."/>
            <person name="Kuo A."/>
            <person name="Tritt A."/>
            <person name="Lipzen A."/>
            <person name="He G."/>
            <person name="Yan M."/>
            <person name="Ng V."/>
            <person name="Cullen D."/>
            <person name="Martin F."/>
            <person name="Rosso M.-N."/>
            <person name="Henrissat B."/>
            <person name="Hibbett D."/>
            <person name="Martinez A.T."/>
            <person name="Grigoriev I.V."/>
        </authorList>
    </citation>
    <scope>NUCLEOTIDE SEQUENCE</scope>
    <source>
        <strain evidence="1">ATCC 90797</strain>
    </source>
</reference>
<accession>A0A9P5ZQA7</accession>
<name>A0A9P5ZQA7_PLEER</name>
<gene>
    <name evidence="1" type="ORF">BDN71DRAFT_1212849</name>
</gene>
<evidence type="ECO:0000313" key="1">
    <source>
        <dbReference type="EMBL" id="KAF9492288.1"/>
    </source>
</evidence>
<dbReference type="AlphaFoldDB" id="A0A9P5ZQA7"/>
<comment type="caution">
    <text evidence="1">The sequence shown here is derived from an EMBL/GenBank/DDBJ whole genome shotgun (WGS) entry which is preliminary data.</text>
</comment>
<evidence type="ECO:0000313" key="2">
    <source>
        <dbReference type="Proteomes" id="UP000807025"/>
    </source>
</evidence>
<keyword evidence="2" id="KW-1185">Reference proteome</keyword>
<dbReference type="EMBL" id="MU154603">
    <property type="protein sequence ID" value="KAF9492288.1"/>
    <property type="molecule type" value="Genomic_DNA"/>
</dbReference>